<proteinExistence type="inferred from homology"/>
<evidence type="ECO:0000256" key="6">
    <source>
        <dbReference type="SAM" id="Phobius"/>
    </source>
</evidence>
<dbReference type="Proteomes" id="UP000309872">
    <property type="component" value="Unassembled WGS sequence"/>
</dbReference>
<feature type="transmembrane region" description="Helical" evidence="6">
    <location>
        <begin position="110"/>
        <end position="127"/>
    </location>
</feature>
<keyword evidence="3 6" id="KW-0812">Transmembrane</keyword>
<comment type="caution">
    <text evidence="8">The sequence shown here is derived from an EMBL/GenBank/DDBJ whole genome shotgun (WGS) entry which is preliminary data.</text>
</comment>
<evidence type="ECO:0000259" key="7">
    <source>
        <dbReference type="Pfam" id="PF04138"/>
    </source>
</evidence>
<dbReference type="PANTHER" id="PTHR38459:SF1">
    <property type="entry name" value="PROPHAGE BACTOPRENOL-LINKED GLUCOSE TRANSLOCASE HOMOLOG"/>
    <property type="match status" value="1"/>
</dbReference>
<gene>
    <name evidence="8" type="ORF">FAZ19_20405</name>
</gene>
<feature type="domain" description="GtrA/DPMS transmembrane" evidence="7">
    <location>
        <begin position="14"/>
        <end position="129"/>
    </location>
</feature>
<evidence type="ECO:0000313" key="9">
    <source>
        <dbReference type="Proteomes" id="UP000309872"/>
    </source>
</evidence>
<evidence type="ECO:0000256" key="3">
    <source>
        <dbReference type="ARBA" id="ARBA00022692"/>
    </source>
</evidence>
<dbReference type="GO" id="GO:0000271">
    <property type="term" value="P:polysaccharide biosynthetic process"/>
    <property type="evidence" value="ECO:0007669"/>
    <property type="project" value="InterPro"/>
</dbReference>
<dbReference type="Pfam" id="PF04138">
    <property type="entry name" value="GtrA_DPMS_TM"/>
    <property type="match status" value="1"/>
</dbReference>
<evidence type="ECO:0000256" key="4">
    <source>
        <dbReference type="ARBA" id="ARBA00022989"/>
    </source>
</evidence>
<evidence type="ECO:0000256" key="2">
    <source>
        <dbReference type="ARBA" id="ARBA00009399"/>
    </source>
</evidence>
<accession>A0A4U0GTZ4</accession>
<keyword evidence="4 6" id="KW-1133">Transmembrane helix</keyword>
<keyword evidence="5 6" id="KW-0472">Membrane</keyword>
<evidence type="ECO:0000313" key="8">
    <source>
        <dbReference type="EMBL" id="TJY62427.1"/>
    </source>
</evidence>
<feature type="transmembrane region" description="Helical" evidence="6">
    <location>
        <begin position="79"/>
        <end position="98"/>
    </location>
</feature>
<protein>
    <submittedName>
        <fullName evidence="8">GtrA family protein</fullName>
    </submittedName>
</protein>
<dbReference type="OrthoDB" id="9812049at2"/>
<dbReference type="EMBL" id="SUKA01000008">
    <property type="protein sequence ID" value="TJY62427.1"/>
    <property type="molecule type" value="Genomic_DNA"/>
</dbReference>
<reference evidence="8 9" key="1">
    <citation type="submission" date="2019-04" db="EMBL/GenBank/DDBJ databases">
        <title>Sphingobacterium olei sp. nov., isolated from oil-contaminated soil.</title>
        <authorList>
            <person name="Liu B."/>
        </authorList>
    </citation>
    <scope>NUCLEOTIDE SEQUENCE [LARGE SCALE GENOMIC DNA]</scope>
    <source>
        <strain evidence="8 9">Y3L14</strain>
    </source>
</reference>
<name>A0A4U0GTZ4_9SPHI</name>
<sequence length="133" mass="15459">MQADQQLIIKFLMFSIVGASGVIVDFSITWLCKEKAKIHKYVANSFGFITATVSNYLLNRYWTFYTENAQAKFVEFSKFFFIALIGLAINNAILYFFHEKLKWNFYVSKLAAIGIVSIWNFSFNYLYTFTSVS</sequence>
<feature type="transmembrane region" description="Helical" evidence="6">
    <location>
        <begin position="41"/>
        <end position="59"/>
    </location>
</feature>
<comment type="subcellular location">
    <subcellularLocation>
        <location evidence="1">Membrane</location>
        <topology evidence="1">Multi-pass membrane protein</topology>
    </subcellularLocation>
</comment>
<dbReference type="RefSeq" id="WP_136822625.1">
    <property type="nucleotide sequence ID" value="NZ_BMJX01000008.1"/>
</dbReference>
<dbReference type="GO" id="GO:0005886">
    <property type="term" value="C:plasma membrane"/>
    <property type="evidence" value="ECO:0007669"/>
    <property type="project" value="TreeGrafter"/>
</dbReference>
<evidence type="ECO:0000256" key="1">
    <source>
        <dbReference type="ARBA" id="ARBA00004141"/>
    </source>
</evidence>
<dbReference type="AlphaFoldDB" id="A0A4U0GTZ4"/>
<comment type="similarity">
    <text evidence="2">Belongs to the GtrA family.</text>
</comment>
<organism evidence="8 9">
    <name type="scientific">Sphingobacterium alkalisoli</name>
    <dbReference type="NCBI Taxonomy" id="1874115"/>
    <lineage>
        <taxon>Bacteria</taxon>
        <taxon>Pseudomonadati</taxon>
        <taxon>Bacteroidota</taxon>
        <taxon>Sphingobacteriia</taxon>
        <taxon>Sphingobacteriales</taxon>
        <taxon>Sphingobacteriaceae</taxon>
        <taxon>Sphingobacterium</taxon>
    </lineage>
</organism>
<dbReference type="InterPro" id="IPR051401">
    <property type="entry name" value="GtrA_CellWall_Glycosyl"/>
</dbReference>
<feature type="transmembrane region" description="Helical" evidence="6">
    <location>
        <begin position="12"/>
        <end position="32"/>
    </location>
</feature>
<evidence type="ECO:0000256" key="5">
    <source>
        <dbReference type="ARBA" id="ARBA00023136"/>
    </source>
</evidence>
<keyword evidence="9" id="KW-1185">Reference proteome</keyword>
<dbReference type="PANTHER" id="PTHR38459">
    <property type="entry name" value="PROPHAGE BACTOPRENOL-LINKED GLUCOSE TRANSLOCASE HOMOLOG"/>
    <property type="match status" value="1"/>
</dbReference>
<dbReference type="InterPro" id="IPR007267">
    <property type="entry name" value="GtrA_DPMS_TM"/>
</dbReference>